<dbReference type="InterPro" id="IPR005135">
    <property type="entry name" value="Endo/exonuclease/phosphatase"/>
</dbReference>
<evidence type="ECO:0000256" key="1">
    <source>
        <dbReference type="SAM" id="MobiDB-lite"/>
    </source>
</evidence>
<dbReference type="AlphaFoldDB" id="A0A8H4CDU3"/>
<dbReference type="GO" id="GO:0003824">
    <property type="term" value="F:catalytic activity"/>
    <property type="evidence" value="ECO:0007669"/>
    <property type="project" value="InterPro"/>
</dbReference>
<feature type="region of interest" description="Disordered" evidence="1">
    <location>
        <begin position="1"/>
        <end position="29"/>
    </location>
</feature>
<dbReference type="Proteomes" id="UP000613401">
    <property type="component" value="Unassembled WGS sequence"/>
</dbReference>
<name>A0A8H4CDU3_COLGL</name>
<dbReference type="Gene3D" id="3.60.10.10">
    <property type="entry name" value="Endonuclease/exonuclease/phosphatase"/>
    <property type="match status" value="1"/>
</dbReference>
<dbReference type="PANTHER" id="PTHR33481:SF1">
    <property type="entry name" value="ENDONUCLEASE_EXONUCLEASE_PHOSPHATASE DOMAIN-CONTAINING PROTEIN-RELATED"/>
    <property type="match status" value="1"/>
</dbReference>
<protein>
    <recommendedName>
        <fullName evidence="2">Endonuclease/exonuclease/phosphatase domain-containing protein</fullName>
    </recommendedName>
</protein>
<dbReference type="Pfam" id="PF14529">
    <property type="entry name" value="Exo_endo_phos_2"/>
    <property type="match status" value="1"/>
</dbReference>
<feature type="compositionally biased region" description="Basic residues" evidence="1">
    <location>
        <begin position="367"/>
        <end position="379"/>
    </location>
</feature>
<feature type="compositionally biased region" description="Polar residues" evidence="1">
    <location>
        <begin position="414"/>
        <end position="451"/>
    </location>
</feature>
<organism evidence="3 4">
    <name type="scientific">Colletotrichum gloeosporioides</name>
    <name type="common">Anthracnose fungus</name>
    <name type="synonym">Glomerella cingulata</name>
    <dbReference type="NCBI Taxonomy" id="474922"/>
    <lineage>
        <taxon>Eukaryota</taxon>
        <taxon>Fungi</taxon>
        <taxon>Dikarya</taxon>
        <taxon>Ascomycota</taxon>
        <taxon>Pezizomycotina</taxon>
        <taxon>Sordariomycetes</taxon>
        <taxon>Hypocreomycetidae</taxon>
        <taxon>Glomerellales</taxon>
        <taxon>Glomerellaceae</taxon>
        <taxon>Colletotrichum</taxon>
        <taxon>Colletotrichum gloeosporioides species complex</taxon>
    </lineage>
</organism>
<feature type="compositionally biased region" description="Low complexity" evidence="1">
    <location>
        <begin position="387"/>
        <end position="413"/>
    </location>
</feature>
<feature type="compositionally biased region" description="Polar residues" evidence="1">
    <location>
        <begin position="9"/>
        <end position="22"/>
    </location>
</feature>
<accession>A0A8H4CDU3</accession>
<evidence type="ECO:0000259" key="2">
    <source>
        <dbReference type="Pfam" id="PF14529"/>
    </source>
</evidence>
<dbReference type="PANTHER" id="PTHR33481">
    <property type="entry name" value="REVERSE TRANSCRIPTASE"/>
    <property type="match status" value="1"/>
</dbReference>
<dbReference type="RefSeq" id="XP_045261208.1">
    <property type="nucleotide sequence ID" value="XM_045412173.1"/>
</dbReference>
<proteinExistence type="predicted"/>
<evidence type="ECO:0000313" key="4">
    <source>
        <dbReference type="Proteomes" id="UP000613401"/>
    </source>
</evidence>
<reference evidence="3" key="2">
    <citation type="submission" date="2020-03" db="EMBL/GenBank/DDBJ databases">
        <authorList>
            <person name="Fu F.-F."/>
            <person name="Chen J."/>
        </authorList>
    </citation>
    <scope>NUCLEOTIDE SEQUENCE</scope>
    <source>
        <strain evidence="3">Lc1</strain>
    </source>
</reference>
<dbReference type="EMBL" id="WVTB01000065">
    <property type="protein sequence ID" value="KAF3802049.1"/>
    <property type="molecule type" value="Genomic_DNA"/>
</dbReference>
<reference evidence="3" key="1">
    <citation type="journal article" date="2020" name="Phytopathology">
        <title>Genome sequence and comparative analysis of Colletotrichum gloeosporioides isolated from Liriodendron leaves.</title>
        <authorList>
            <person name="Fu F.F."/>
            <person name="Hao Z."/>
            <person name="Wang P."/>
            <person name="Lu Y."/>
            <person name="Xue L.J."/>
            <person name="Wei G."/>
            <person name="Tian Y."/>
            <person name="Baishi H."/>
            <person name="Xu H."/>
            <person name="Shi J."/>
            <person name="Cheng T."/>
            <person name="Wang G."/>
            <person name="Yi Y."/>
            <person name="Chen J."/>
        </authorList>
    </citation>
    <scope>NUCLEOTIDE SEQUENCE</scope>
    <source>
        <strain evidence="3">Lc1</strain>
    </source>
</reference>
<dbReference type="GeneID" id="69019414"/>
<comment type="caution">
    <text evidence="3">The sequence shown here is derived from an EMBL/GenBank/DDBJ whole genome shotgun (WGS) entry which is preliminary data.</text>
</comment>
<evidence type="ECO:0000313" key="3">
    <source>
        <dbReference type="EMBL" id="KAF3802049.1"/>
    </source>
</evidence>
<dbReference type="InterPro" id="IPR036691">
    <property type="entry name" value="Endo/exonu/phosph_ase_sf"/>
</dbReference>
<sequence length="1209" mass="136445">MATDPDSRTAATNLAVKQSPSTALDPGPETRCDLRIAQANLKMAEVRMKALDTHTLTMTEQWDIIAIQDPPPQLAFAHSSFKNHHICCRGTSPGELDAFNNPWAIAAHEKSARLKRDKGISKKLKLVPLYKVAFLVSKSIPLADWAVDWYPGEENERLLATLYLETQLPTRMALHNVYNAYYEGRTKLNVEAFISTITQTGFCLIVGDLNFPHPWYGGPHVIPKLDAVKFVNELQAAHMECLLDPTKIPFTYTPGQVIDERASTLDVGFASPAFSPHVQDYKCLDVTGFKSDHRILETTIDTTPNLREDVCYQWNNVPRKVLRQEVGPALKALASLPLETRLDIDNYVKRVVEIIICAREKLAFKRKPPQITTKSKRKPAQSNPRPQETQSSSSADTQDTQPSSSTDTQETQPGSSTDTQETQPSSSTVTQDTQPSSSTVTQETQPSSSTDNDPKAGRTYENYLKDKDKEAYRRYMDIQCQNIHKVSKVSAQRSMPRSFGHIPVLEERLPDNSIRKYIDFDDKAEFMVRTLFPICTCGTVPPSVFDIPYLPGNLDETERARRQIKPDEIACIVQNMPAHKAEGKDGVSIDVLKMLLPLEKNPERVFAGDAENNSEDILDSEDILTSVLQRPMQALLLEQFGGRGKSATQALEFLVEAVYRNWFAKKEKIFVTICALDITGAYDRVRRQHLLNILVRYGVPGWMVKFVASFLSSRSTTLKAMPSMETNRNARLLQLKELLITTFVDDITLLVASPSIKQNNEALAILYQLLTEFAALNGTEFGPHKTKVMHMLQRGPAITDMPKVDGFPLKAVESMEILGVTLDYHLNWVEHVNNVLSKVRRKMFLLRRISATTWGASISELRTRYITAVRPIVAYACPVWFVLKTPGGPPCNWTLAKSVVDLLETQQNNCLRQISGAFPRASGHALCKELYIERMSVFLHRCARAYRASNRGTPEGMALCNLWEQTHDRIRVTSEVLQRHPYCVAYHEANTLLRVNAELQLAVEIQTWTVPPDSVRGTAKRAARLKQIIKSLAKDLAEERMKESWIEVSNKRRCLLGKLAYDAPTWKGTYGKHNLEAYKPLRKAQGTILLGIKTGINGLNKPLFDMHRKETFMCPCGEHAHTVEHLFIHCKLLDRPREHLRRAVGGRLHFQALLECYPELAANFAIRYFGLEQFKWTAKHMPNPQFPDLRADNRLALRDGRRPSPGATT</sequence>
<gene>
    <name evidence="3" type="ORF">GCG54_00012293</name>
</gene>
<feature type="region of interest" description="Disordered" evidence="1">
    <location>
        <begin position="367"/>
        <end position="459"/>
    </location>
</feature>
<dbReference type="SUPFAM" id="SSF56219">
    <property type="entry name" value="DNase I-like"/>
    <property type="match status" value="1"/>
</dbReference>
<feature type="domain" description="Endonuclease/exonuclease/phosphatase" evidence="2">
    <location>
        <begin position="175"/>
        <end position="295"/>
    </location>
</feature>
<keyword evidence="4" id="KW-1185">Reference proteome</keyword>